<dbReference type="EMBL" id="CADIKM010000004">
    <property type="protein sequence ID" value="CAB3781654.1"/>
    <property type="molecule type" value="Genomic_DNA"/>
</dbReference>
<name>A0A6S7C5G7_9BURK</name>
<feature type="compositionally biased region" description="Low complexity" evidence="1">
    <location>
        <begin position="43"/>
        <end position="60"/>
    </location>
</feature>
<feature type="region of interest" description="Disordered" evidence="1">
    <location>
        <begin position="24"/>
        <end position="103"/>
    </location>
</feature>
<dbReference type="Proteomes" id="UP000494115">
    <property type="component" value="Unassembled WGS sequence"/>
</dbReference>
<organism evidence="2 3">
    <name type="scientific">Pararobbsia alpina</name>
    <dbReference type="NCBI Taxonomy" id="621374"/>
    <lineage>
        <taxon>Bacteria</taxon>
        <taxon>Pseudomonadati</taxon>
        <taxon>Pseudomonadota</taxon>
        <taxon>Betaproteobacteria</taxon>
        <taxon>Burkholderiales</taxon>
        <taxon>Burkholderiaceae</taxon>
        <taxon>Pararobbsia</taxon>
    </lineage>
</organism>
<proteinExistence type="predicted"/>
<accession>A0A6S7C5G7</accession>
<feature type="compositionally biased region" description="Basic and acidic residues" evidence="1">
    <location>
        <begin position="93"/>
        <end position="103"/>
    </location>
</feature>
<evidence type="ECO:0000313" key="2">
    <source>
        <dbReference type="EMBL" id="CAB3781654.1"/>
    </source>
</evidence>
<gene>
    <name evidence="2" type="ORF">LMG28138_01272</name>
</gene>
<dbReference type="AlphaFoldDB" id="A0A6S7C5G7"/>
<keyword evidence="3" id="KW-1185">Reference proteome</keyword>
<evidence type="ECO:0000256" key="1">
    <source>
        <dbReference type="SAM" id="MobiDB-lite"/>
    </source>
</evidence>
<sequence>MAGIYPLPFRREETMLNAECPQEKIEQEAIMPTLNVPASSQNPTSQTPAAQTPPADDTASCRPPAVRVDPSDPAAPHDGDHNQGGARPAGLEYQRELGTEQDA</sequence>
<reference evidence="2 3" key="1">
    <citation type="submission" date="2020-04" db="EMBL/GenBank/DDBJ databases">
        <authorList>
            <person name="De Canck E."/>
        </authorList>
    </citation>
    <scope>NUCLEOTIDE SEQUENCE [LARGE SCALE GENOMIC DNA]</scope>
    <source>
        <strain evidence="2 3">LMG 28138</strain>
    </source>
</reference>
<evidence type="ECO:0000313" key="3">
    <source>
        <dbReference type="Proteomes" id="UP000494115"/>
    </source>
</evidence>
<protein>
    <submittedName>
        <fullName evidence="2">Uncharacterized protein</fullName>
    </submittedName>
</protein>